<feature type="compositionally biased region" description="Basic and acidic residues" evidence="1">
    <location>
        <begin position="51"/>
        <end position="60"/>
    </location>
</feature>
<feature type="non-terminal residue" evidence="2">
    <location>
        <position position="1"/>
    </location>
</feature>
<sequence>DDADSNGDRIERHGDLRHRQTARSGSIVVSMSVHPEPGQEVTAPMTEPTPDAEHRDDIPPGRDVAPGTAALGTESLALRHGPPADGASGSGTDLSRTAYWPGLQRKGANGNHTAVGPVRHAAGAGVGFGVGTCVHGPHGGVHGFPAILETLRPRQSWVRKRRRLAVGRGSGRRSHG</sequence>
<protein>
    <submittedName>
        <fullName evidence="2">Uncharacterized protein</fullName>
    </submittedName>
</protein>
<comment type="caution">
    <text evidence="2">The sequence shown here is derived from an EMBL/GenBank/DDBJ whole genome shotgun (WGS) entry which is preliminary data.</text>
</comment>
<dbReference type="EMBL" id="LAZR01017506">
    <property type="protein sequence ID" value="KKM00132.1"/>
    <property type="molecule type" value="Genomic_DNA"/>
</dbReference>
<feature type="region of interest" description="Disordered" evidence="1">
    <location>
        <begin position="1"/>
        <end position="96"/>
    </location>
</feature>
<dbReference type="AlphaFoldDB" id="A0A0F9HAS0"/>
<organism evidence="2">
    <name type="scientific">marine sediment metagenome</name>
    <dbReference type="NCBI Taxonomy" id="412755"/>
    <lineage>
        <taxon>unclassified sequences</taxon>
        <taxon>metagenomes</taxon>
        <taxon>ecological metagenomes</taxon>
    </lineage>
</organism>
<evidence type="ECO:0000256" key="1">
    <source>
        <dbReference type="SAM" id="MobiDB-lite"/>
    </source>
</evidence>
<accession>A0A0F9HAS0</accession>
<proteinExistence type="predicted"/>
<gene>
    <name evidence="2" type="ORF">LCGC14_1807430</name>
</gene>
<evidence type="ECO:0000313" key="2">
    <source>
        <dbReference type="EMBL" id="KKM00132.1"/>
    </source>
</evidence>
<reference evidence="2" key="1">
    <citation type="journal article" date="2015" name="Nature">
        <title>Complex archaea that bridge the gap between prokaryotes and eukaryotes.</title>
        <authorList>
            <person name="Spang A."/>
            <person name="Saw J.H."/>
            <person name="Jorgensen S.L."/>
            <person name="Zaremba-Niedzwiedzka K."/>
            <person name="Martijn J."/>
            <person name="Lind A.E."/>
            <person name="van Eijk R."/>
            <person name="Schleper C."/>
            <person name="Guy L."/>
            <person name="Ettema T.J."/>
        </authorList>
    </citation>
    <scope>NUCLEOTIDE SEQUENCE</scope>
</reference>
<name>A0A0F9HAS0_9ZZZZ</name>
<feature type="compositionally biased region" description="Basic and acidic residues" evidence="1">
    <location>
        <begin position="1"/>
        <end position="18"/>
    </location>
</feature>